<evidence type="ECO:0000256" key="3">
    <source>
        <dbReference type="ARBA" id="ARBA00022692"/>
    </source>
</evidence>
<feature type="transmembrane region" description="Helical" evidence="6">
    <location>
        <begin position="12"/>
        <end position="31"/>
    </location>
</feature>
<dbReference type="SUPFAM" id="SSF111352">
    <property type="entry name" value="Ammonium transporter"/>
    <property type="match status" value="1"/>
</dbReference>
<proteinExistence type="inferred from homology"/>
<dbReference type="InterPro" id="IPR029020">
    <property type="entry name" value="Ammonium/urea_transptr"/>
</dbReference>
<evidence type="ECO:0000256" key="1">
    <source>
        <dbReference type="ARBA" id="ARBA00004141"/>
    </source>
</evidence>
<dbReference type="EMBL" id="RQTK01000152">
    <property type="protein sequence ID" value="RUS86032.1"/>
    <property type="molecule type" value="Genomic_DNA"/>
</dbReference>
<protein>
    <recommendedName>
        <fullName evidence="7">Ammonium transporter AmtB-like domain-containing protein</fullName>
    </recommendedName>
</protein>
<evidence type="ECO:0000256" key="5">
    <source>
        <dbReference type="ARBA" id="ARBA00023136"/>
    </source>
</evidence>
<comment type="caution">
    <text evidence="8">The sequence shown here is derived from an EMBL/GenBank/DDBJ whole genome shotgun (WGS) entry which is preliminary data.</text>
</comment>
<comment type="subcellular location">
    <subcellularLocation>
        <location evidence="1">Membrane</location>
        <topology evidence="1">Multi-pass membrane protein</topology>
    </subcellularLocation>
</comment>
<dbReference type="InterPro" id="IPR024041">
    <property type="entry name" value="NH4_transpt_AmtB-like_dom"/>
</dbReference>
<comment type="similarity">
    <text evidence="2">Belongs to the ammonium transporter (TC 2.A.49) family. Rh subfamily.</text>
</comment>
<evidence type="ECO:0000256" key="4">
    <source>
        <dbReference type="ARBA" id="ARBA00022989"/>
    </source>
</evidence>
<dbReference type="GO" id="GO:0097272">
    <property type="term" value="P:ammonium homeostasis"/>
    <property type="evidence" value="ECO:0007669"/>
    <property type="project" value="TreeGrafter"/>
</dbReference>
<keyword evidence="5 6" id="KW-0472">Membrane</keyword>
<feature type="transmembrane region" description="Helical" evidence="6">
    <location>
        <begin position="187"/>
        <end position="205"/>
    </location>
</feature>
<feature type="transmembrane region" description="Helical" evidence="6">
    <location>
        <begin position="217"/>
        <end position="236"/>
    </location>
</feature>
<dbReference type="Proteomes" id="UP000271974">
    <property type="component" value="Unassembled WGS sequence"/>
</dbReference>
<keyword evidence="3 6" id="KW-0812">Transmembrane</keyword>
<sequence length="377" mass="40324">MGVSVRRFKFSSLVIGLQAIFILVLGLLAKYPSRSAYAGNHGNSNSSSNSSDGHGGESTVGSYNNFQDVNVMIFLGFGFLMTFLKSYSFSAVGFNLMVSVVSIQWAFIVKGFIHVDILGGDKFSIGVGDMVGAEFATATVLISFGAVLGKTSPVQLLVMAIFEVFFAQLNEHIGVDKLHVRDLGESMFIHMFGAYFGLAVTRVLYNPEVQESEKEGSSYHSDIFAMIGTAFLWVYWPTFNGGFADDDQQKERAFLNTFLSLCASSAVAFALSSLLDKRGRFDMVHIQNATLAGGVAVGAAAAMPLEPYGAMLTGSVAGAISVLGYKFLTPKMSQVLNIHDTCGVHNLHGMPGVLAAIVAAVAAAVSKHWDTEDRAAI</sequence>
<accession>A0A433TWY1</accession>
<dbReference type="GO" id="GO:0005886">
    <property type="term" value="C:plasma membrane"/>
    <property type="evidence" value="ECO:0007669"/>
    <property type="project" value="InterPro"/>
</dbReference>
<dbReference type="Pfam" id="PF00909">
    <property type="entry name" value="Ammonium_transp"/>
    <property type="match status" value="1"/>
</dbReference>
<evidence type="ECO:0000256" key="6">
    <source>
        <dbReference type="SAM" id="Phobius"/>
    </source>
</evidence>
<reference evidence="8 9" key="1">
    <citation type="submission" date="2019-01" db="EMBL/GenBank/DDBJ databases">
        <title>A draft genome assembly of the solar-powered sea slug Elysia chlorotica.</title>
        <authorList>
            <person name="Cai H."/>
            <person name="Li Q."/>
            <person name="Fang X."/>
            <person name="Li J."/>
            <person name="Curtis N.E."/>
            <person name="Altenburger A."/>
            <person name="Shibata T."/>
            <person name="Feng M."/>
            <person name="Maeda T."/>
            <person name="Schwartz J.A."/>
            <person name="Shigenobu S."/>
            <person name="Lundholm N."/>
            <person name="Nishiyama T."/>
            <person name="Yang H."/>
            <person name="Hasebe M."/>
            <person name="Li S."/>
            <person name="Pierce S.K."/>
            <person name="Wang J."/>
        </authorList>
    </citation>
    <scope>NUCLEOTIDE SEQUENCE [LARGE SCALE GENOMIC DNA]</scope>
    <source>
        <strain evidence="8">EC2010</strain>
        <tissue evidence="8">Whole organism of an adult</tissue>
    </source>
</reference>
<feature type="transmembrane region" description="Helical" evidence="6">
    <location>
        <begin position="309"/>
        <end position="328"/>
    </location>
</feature>
<dbReference type="InterPro" id="IPR002229">
    <property type="entry name" value="RhesusRHD"/>
</dbReference>
<dbReference type="GO" id="GO:0008519">
    <property type="term" value="F:ammonium channel activity"/>
    <property type="evidence" value="ECO:0007669"/>
    <property type="project" value="InterPro"/>
</dbReference>
<keyword evidence="4 6" id="KW-1133">Transmembrane helix</keyword>
<gene>
    <name evidence="8" type="ORF">EGW08_006186</name>
</gene>
<keyword evidence="9" id="KW-1185">Reference proteome</keyword>
<evidence type="ECO:0000256" key="2">
    <source>
        <dbReference type="ARBA" id="ARBA00011036"/>
    </source>
</evidence>
<evidence type="ECO:0000313" key="9">
    <source>
        <dbReference type="Proteomes" id="UP000271974"/>
    </source>
</evidence>
<dbReference type="OrthoDB" id="534912at2759"/>
<feature type="transmembrane region" description="Helical" evidence="6">
    <location>
        <begin position="286"/>
        <end position="303"/>
    </location>
</feature>
<evidence type="ECO:0000259" key="7">
    <source>
        <dbReference type="Pfam" id="PF00909"/>
    </source>
</evidence>
<evidence type="ECO:0000313" key="8">
    <source>
        <dbReference type="EMBL" id="RUS86032.1"/>
    </source>
</evidence>
<dbReference type="PANTHER" id="PTHR11730:SF60">
    <property type="entry name" value="RH50, ISOFORM D"/>
    <property type="match status" value="1"/>
</dbReference>
<organism evidence="8 9">
    <name type="scientific">Elysia chlorotica</name>
    <name type="common">Eastern emerald elysia</name>
    <name type="synonym">Sea slug</name>
    <dbReference type="NCBI Taxonomy" id="188477"/>
    <lineage>
        <taxon>Eukaryota</taxon>
        <taxon>Metazoa</taxon>
        <taxon>Spiralia</taxon>
        <taxon>Lophotrochozoa</taxon>
        <taxon>Mollusca</taxon>
        <taxon>Gastropoda</taxon>
        <taxon>Heterobranchia</taxon>
        <taxon>Euthyneura</taxon>
        <taxon>Panpulmonata</taxon>
        <taxon>Sacoglossa</taxon>
        <taxon>Placobranchoidea</taxon>
        <taxon>Plakobranchidae</taxon>
        <taxon>Elysia</taxon>
    </lineage>
</organism>
<dbReference type="PANTHER" id="PTHR11730">
    <property type="entry name" value="AMMONIUM TRANSPORTER"/>
    <property type="match status" value="1"/>
</dbReference>
<dbReference type="PRINTS" id="PR00342">
    <property type="entry name" value="RHESUSRHD"/>
</dbReference>
<dbReference type="Gene3D" id="1.10.3430.10">
    <property type="entry name" value="Ammonium transporter AmtB like domains"/>
    <property type="match status" value="1"/>
</dbReference>
<feature type="transmembrane region" description="Helical" evidence="6">
    <location>
        <begin position="256"/>
        <end position="274"/>
    </location>
</feature>
<dbReference type="AlphaFoldDB" id="A0A433TWY1"/>
<name>A0A433TWY1_ELYCH</name>
<feature type="non-terminal residue" evidence="8">
    <location>
        <position position="377"/>
    </location>
</feature>
<feature type="transmembrane region" description="Helical" evidence="6">
    <location>
        <begin position="69"/>
        <end position="87"/>
    </location>
</feature>
<feature type="domain" description="Ammonium transporter AmtB-like" evidence="7">
    <location>
        <begin position="62"/>
        <end position="367"/>
    </location>
</feature>